<dbReference type="GO" id="GO:0015627">
    <property type="term" value="C:type II protein secretion system complex"/>
    <property type="evidence" value="ECO:0007669"/>
    <property type="project" value="InterPro"/>
</dbReference>
<evidence type="ECO:0000256" key="11">
    <source>
        <dbReference type="SAM" id="Phobius"/>
    </source>
</evidence>
<comment type="similarity">
    <text evidence="9">Belongs to the GSP H family.</text>
</comment>
<evidence type="ECO:0000256" key="1">
    <source>
        <dbReference type="ARBA" id="ARBA00004377"/>
    </source>
</evidence>
<name>A0A1A8T2W1_9GAMM</name>
<reference evidence="13 14" key="1">
    <citation type="submission" date="2016-06" db="EMBL/GenBank/DDBJ databases">
        <authorList>
            <person name="Kjaerup R.B."/>
            <person name="Dalgaard T.S."/>
            <person name="Juul-Madsen H.R."/>
        </authorList>
    </citation>
    <scope>NUCLEOTIDE SEQUENCE [LARGE SCALE GENOMIC DNA]</scope>
    <source>
        <strain evidence="13 14">CECT 5080</strain>
    </source>
</reference>
<feature type="domain" description="General secretion pathway GspH" evidence="12">
    <location>
        <begin position="50"/>
        <end position="152"/>
    </location>
</feature>
<evidence type="ECO:0000256" key="9">
    <source>
        <dbReference type="ARBA" id="ARBA00025772"/>
    </source>
</evidence>
<dbReference type="STRING" id="295068.MAQ5080_00517"/>
<dbReference type="Pfam" id="PF07963">
    <property type="entry name" value="N_methyl"/>
    <property type="match status" value="1"/>
</dbReference>
<evidence type="ECO:0000313" key="14">
    <source>
        <dbReference type="Proteomes" id="UP000092627"/>
    </source>
</evidence>
<keyword evidence="6 11" id="KW-0812">Transmembrane</keyword>
<protein>
    <recommendedName>
        <fullName evidence="2">Type II secretion system protein H</fullName>
    </recommendedName>
    <alternativeName>
        <fullName evidence="10">General secretion pathway protein H</fullName>
    </alternativeName>
</protein>
<dbReference type="GO" id="GO:0015628">
    <property type="term" value="P:protein secretion by the type II secretion system"/>
    <property type="evidence" value="ECO:0007669"/>
    <property type="project" value="InterPro"/>
</dbReference>
<dbReference type="InterPro" id="IPR022346">
    <property type="entry name" value="T2SS_GspH"/>
</dbReference>
<accession>A0A1A8T2W1</accession>
<dbReference type="InterPro" id="IPR045584">
    <property type="entry name" value="Pilin-like"/>
</dbReference>
<dbReference type="PROSITE" id="PS00409">
    <property type="entry name" value="PROKAR_NTER_METHYL"/>
    <property type="match status" value="1"/>
</dbReference>
<evidence type="ECO:0000259" key="12">
    <source>
        <dbReference type="Pfam" id="PF12019"/>
    </source>
</evidence>
<feature type="transmembrane region" description="Helical" evidence="11">
    <location>
        <begin position="12"/>
        <end position="35"/>
    </location>
</feature>
<dbReference type="RefSeq" id="WP_067205269.1">
    <property type="nucleotide sequence ID" value="NZ_FLOC01000002.1"/>
</dbReference>
<dbReference type="InterPro" id="IPR012902">
    <property type="entry name" value="N_methyl_site"/>
</dbReference>
<keyword evidence="14" id="KW-1185">Reference proteome</keyword>
<keyword evidence="4" id="KW-0488">Methylation</keyword>
<dbReference type="OrthoDB" id="6078078at2"/>
<evidence type="ECO:0000256" key="6">
    <source>
        <dbReference type="ARBA" id="ARBA00022692"/>
    </source>
</evidence>
<evidence type="ECO:0000313" key="13">
    <source>
        <dbReference type="EMBL" id="SBS26429.1"/>
    </source>
</evidence>
<comment type="subcellular location">
    <subcellularLocation>
        <location evidence="1">Cell inner membrane</location>
        <topology evidence="1">Single-pass membrane protein</topology>
    </subcellularLocation>
</comment>
<evidence type="ECO:0000256" key="7">
    <source>
        <dbReference type="ARBA" id="ARBA00022989"/>
    </source>
</evidence>
<evidence type="ECO:0000256" key="4">
    <source>
        <dbReference type="ARBA" id="ARBA00022481"/>
    </source>
</evidence>
<evidence type="ECO:0000256" key="10">
    <source>
        <dbReference type="ARBA" id="ARBA00030775"/>
    </source>
</evidence>
<gene>
    <name evidence="13" type="ORF">MAQ5080_00517</name>
</gene>
<keyword evidence="3" id="KW-1003">Cell membrane</keyword>
<evidence type="ECO:0000256" key="8">
    <source>
        <dbReference type="ARBA" id="ARBA00023136"/>
    </source>
</evidence>
<keyword evidence="5" id="KW-0997">Cell inner membrane</keyword>
<dbReference type="Gene3D" id="3.55.40.10">
    <property type="entry name" value="minor pseudopilin epsh domain"/>
    <property type="match status" value="1"/>
</dbReference>
<organism evidence="13 14">
    <name type="scientific">Marinomonas aquimarina</name>
    <dbReference type="NCBI Taxonomy" id="295068"/>
    <lineage>
        <taxon>Bacteria</taxon>
        <taxon>Pseudomonadati</taxon>
        <taxon>Pseudomonadota</taxon>
        <taxon>Gammaproteobacteria</taxon>
        <taxon>Oceanospirillales</taxon>
        <taxon>Oceanospirillaceae</taxon>
        <taxon>Marinomonas</taxon>
    </lineage>
</organism>
<dbReference type="GO" id="GO:0005886">
    <property type="term" value="C:plasma membrane"/>
    <property type="evidence" value="ECO:0007669"/>
    <property type="project" value="UniProtKB-SubCell"/>
</dbReference>
<evidence type="ECO:0000256" key="5">
    <source>
        <dbReference type="ARBA" id="ARBA00022519"/>
    </source>
</evidence>
<dbReference type="Proteomes" id="UP000092627">
    <property type="component" value="Unassembled WGS sequence"/>
</dbReference>
<evidence type="ECO:0000256" key="3">
    <source>
        <dbReference type="ARBA" id="ARBA00022475"/>
    </source>
</evidence>
<dbReference type="Pfam" id="PF12019">
    <property type="entry name" value="GspH"/>
    <property type="match status" value="1"/>
</dbReference>
<sequence length="167" mass="18751">MNSCKGFSLPELLVAIAMISIVASAFLSSNLLAYYQRWQDRQMLAQDVSGLLSLIARARSLAMRSEQPVRLCGGEHCNGDWGQQAWLHLSGDTQVLQRHQLSSDTSMVWRGFPAQRAYIEFLPNGLSSYQNGSFYLCRAQAHAQRILVNQSGRAYLDSQSYEVEECL</sequence>
<dbReference type="NCBIfam" id="TIGR02532">
    <property type="entry name" value="IV_pilin_GFxxxE"/>
    <property type="match status" value="1"/>
</dbReference>
<evidence type="ECO:0000256" key="2">
    <source>
        <dbReference type="ARBA" id="ARBA00021549"/>
    </source>
</evidence>
<dbReference type="EMBL" id="FLOC01000002">
    <property type="protein sequence ID" value="SBS26429.1"/>
    <property type="molecule type" value="Genomic_DNA"/>
</dbReference>
<dbReference type="SUPFAM" id="SSF54523">
    <property type="entry name" value="Pili subunits"/>
    <property type="match status" value="1"/>
</dbReference>
<keyword evidence="8 11" id="KW-0472">Membrane</keyword>
<keyword evidence="7 11" id="KW-1133">Transmembrane helix</keyword>
<dbReference type="AlphaFoldDB" id="A0A1A8T2W1"/>
<proteinExistence type="inferred from homology"/>